<evidence type="ECO:0000256" key="2">
    <source>
        <dbReference type="SAM" id="SignalP"/>
    </source>
</evidence>
<dbReference type="EMBL" id="BGPR01015366">
    <property type="protein sequence ID" value="GBN68949.1"/>
    <property type="molecule type" value="Genomic_DNA"/>
</dbReference>
<keyword evidence="4" id="KW-1185">Reference proteome</keyword>
<feature type="region of interest" description="Disordered" evidence="1">
    <location>
        <begin position="86"/>
        <end position="124"/>
    </location>
</feature>
<protein>
    <submittedName>
        <fullName evidence="3">Uncharacterized protein</fullName>
    </submittedName>
</protein>
<feature type="chain" id="PRO_5021386123" evidence="2">
    <location>
        <begin position="26"/>
        <end position="124"/>
    </location>
</feature>
<proteinExistence type="predicted"/>
<sequence length="124" mass="13375">MEARAGLLIRLLLIRILLVLPGGRTELCINNKGATPTLSRNPGPLNMVAMTAVRTEIGVLTAITSHGSTLPVIGMELTQPPHHFSIPRSSKNPLTYQATSDPRTLGALSGRERVLFKDEPENLA</sequence>
<gene>
    <name evidence="3" type="ORF">AVEN_244922_1</name>
</gene>
<evidence type="ECO:0000313" key="3">
    <source>
        <dbReference type="EMBL" id="GBN68949.1"/>
    </source>
</evidence>
<reference evidence="3 4" key="1">
    <citation type="journal article" date="2019" name="Sci. Rep.">
        <title>Orb-weaving spider Araneus ventricosus genome elucidates the spidroin gene catalogue.</title>
        <authorList>
            <person name="Kono N."/>
            <person name="Nakamura H."/>
            <person name="Ohtoshi R."/>
            <person name="Moran D.A.P."/>
            <person name="Shinohara A."/>
            <person name="Yoshida Y."/>
            <person name="Fujiwara M."/>
            <person name="Mori M."/>
            <person name="Tomita M."/>
            <person name="Arakawa K."/>
        </authorList>
    </citation>
    <scope>NUCLEOTIDE SEQUENCE [LARGE SCALE GENOMIC DNA]</scope>
</reference>
<name>A0A4Y2R0M8_ARAVE</name>
<evidence type="ECO:0000256" key="1">
    <source>
        <dbReference type="SAM" id="MobiDB-lite"/>
    </source>
</evidence>
<accession>A0A4Y2R0M8</accession>
<feature type="compositionally biased region" description="Polar residues" evidence="1">
    <location>
        <begin position="87"/>
        <end position="102"/>
    </location>
</feature>
<dbReference type="AlphaFoldDB" id="A0A4Y2R0M8"/>
<comment type="caution">
    <text evidence="3">The sequence shown here is derived from an EMBL/GenBank/DDBJ whole genome shotgun (WGS) entry which is preliminary data.</text>
</comment>
<keyword evidence="2" id="KW-0732">Signal</keyword>
<evidence type="ECO:0000313" key="4">
    <source>
        <dbReference type="Proteomes" id="UP000499080"/>
    </source>
</evidence>
<organism evidence="3 4">
    <name type="scientific">Araneus ventricosus</name>
    <name type="common">Orbweaver spider</name>
    <name type="synonym">Epeira ventricosa</name>
    <dbReference type="NCBI Taxonomy" id="182803"/>
    <lineage>
        <taxon>Eukaryota</taxon>
        <taxon>Metazoa</taxon>
        <taxon>Ecdysozoa</taxon>
        <taxon>Arthropoda</taxon>
        <taxon>Chelicerata</taxon>
        <taxon>Arachnida</taxon>
        <taxon>Araneae</taxon>
        <taxon>Araneomorphae</taxon>
        <taxon>Entelegynae</taxon>
        <taxon>Araneoidea</taxon>
        <taxon>Araneidae</taxon>
        <taxon>Araneus</taxon>
    </lineage>
</organism>
<dbReference type="Proteomes" id="UP000499080">
    <property type="component" value="Unassembled WGS sequence"/>
</dbReference>
<feature type="compositionally biased region" description="Basic and acidic residues" evidence="1">
    <location>
        <begin position="110"/>
        <end position="124"/>
    </location>
</feature>
<feature type="signal peptide" evidence="2">
    <location>
        <begin position="1"/>
        <end position="25"/>
    </location>
</feature>